<feature type="transmembrane region" description="Helical" evidence="1">
    <location>
        <begin position="124"/>
        <end position="142"/>
    </location>
</feature>
<feature type="chain" id="PRO_5008603177" evidence="2">
    <location>
        <begin position="24"/>
        <end position="233"/>
    </location>
</feature>
<keyword evidence="1" id="KW-1133">Transmembrane helix</keyword>
<feature type="transmembrane region" description="Helical" evidence="1">
    <location>
        <begin position="162"/>
        <end position="180"/>
    </location>
</feature>
<keyword evidence="1" id="KW-0472">Membrane</keyword>
<organism evidence="3 4">
    <name type="scientific">Fusarium poae</name>
    <dbReference type="NCBI Taxonomy" id="36050"/>
    <lineage>
        <taxon>Eukaryota</taxon>
        <taxon>Fungi</taxon>
        <taxon>Dikarya</taxon>
        <taxon>Ascomycota</taxon>
        <taxon>Pezizomycotina</taxon>
        <taxon>Sordariomycetes</taxon>
        <taxon>Hypocreomycetidae</taxon>
        <taxon>Hypocreales</taxon>
        <taxon>Nectriaceae</taxon>
        <taxon>Fusarium</taxon>
    </lineage>
</organism>
<keyword evidence="4" id="KW-1185">Reference proteome</keyword>
<keyword evidence="2" id="KW-0732">Signal</keyword>
<dbReference type="OrthoDB" id="5099872at2759"/>
<evidence type="ECO:0000313" key="3">
    <source>
        <dbReference type="EMBL" id="OBS23595.1"/>
    </source>
</evidence>
<sequence length="233" mass="25898">MSSALYFLTSSCVISLLQLVLHAVPPPNRGPTQMSSVNTTITVNNKTLSSSSGFVSVDILSMSELSELKRVVLHFVLIGITIVTAIANTVLALAVSRKIQRPQTIDEEVPEPVKIYAAGLNRNIWVLVGLQICLMFSSSAFRSKRCKENRTGRKGDGAGHDFMCFFFIFITMLFQAWNLWRFSRKYAPPRDEAIELNDYPSPVAPVVPEDDQVCRQEQSVPAPPYAAHVRQPV</sequence>
<protein>
    <submittedName>
        <fullName evidence="3">Uncharacterized protein</fullName>
    </submittedName>
</protein>
<dbReference type="EMBL" id="LYXU01000002">
    <property type="protein sequence ID" value="OBS23595.1"/>
    <property type="molecule type" value="Genomic_DNA"/>
</dbReference>
<dbReference type="Proteomes" id="UP000091967">
    <property type="component" value="Unassembled WGS sequence"/>
</dbReference>
<accession>A0A1B8ASS8</accession>
<comment type="caution">
    <text evidence="3">The sequence shown here is derived from an EMBL/GenBank/DDBJ whole genome shotgun (WGS) entry which is preliminary data.</text>
</comment>
<gene>
    <name evidence="3" type="ORF">FPOA_04145</name>
</gene>
<evidence type="ECO:0000256" key="1">
    <source>
        <dbReference type="SAM" id="Phobius"/>
    </source>
</evidence>
<evidence type="ECO:0000313" key="4">
    <source>
        <dbReference type="Proteomes" id="UP000091967"/>
    </source>
</evidence>
<name>A0A1B8ASS8_FUSPO</name>
<proteinExistence type="predicted"/>
<keyword evidence="1" id="KW-0812">Transmembrane</keyword>
<evidence type="ECO:0000256" key="2">
    <source>
        <dbReference type="SAM" id="SignalP"/>
    </source>
</evidence>
<dbReference type="AlphaFoldDB" id="A0A1B8ASS8"/>
<feature type="signal peptide" evidence="2">
    <location>
        <begin position="1"/>
        <end position="23"/>
    </location>
</feature>
<feature type="transmembrane region" description="Helical" evidence="1">
    <location>
        <begin position="71"/>
        <end position="95"/>
    </location>
</feature>
<reference evidence="3 4" key="1">
    <citation type="submission" date="2016-06" db="EMBL/GenBank/DDBJ databases">
        <title>Living apart together: crosstalk between the core and supernumerary genomes in a fungal plant pathogen.</title>
        <authorList>
            <person name="Vanheule A."/>
            <person name="Audenaert K."/>
            <person name="Warris S."/>
            <person name="Van De Geest H."/>
            <person name="Schijlen E."/>
            <person name="Hofte M."/>
            <person name="De Saeger S."/>
            <person name="Haesaert G."/>
            <person name="Waalwijk C."/>
            <person name="Van Der Lee T."/>
        </authorList>
    </citation>
    <scope>NUCLEOTIDE SEQUENCE [LARGE SCALE GENOMIC DNA]</scope>
    <source>
        <strain evidence="3 4">2516</strain>
    </source>
</reference>